<sequence>MSEKHKILVLSDLNSATEAIVTNATNLARIINADVSLFCVKKATEVVSKESQLSAMRSINQTFIATDNSLKTIINKVAIDDDDVHIKHNVAFGNLKENVSKQIAAVKPSVIVLGKSKSKTMSFLGDKLTAFILKEFDGAIMISSEDKILAANDKLDIGFIDTIDLENNRIKEQLVAFSKKPIKLLQTSATSDSLNSKISNIEKVVLTQKSNIIASVNNYVSNSSLQLLFLNRNKNKTLEINSKVSSIAKNLNCSLLITNKI</sequence>
<evidence type="ECO:0008006" key="3">
    <source>
        <dbReference type="Google" id="ProtNLM"/>
    </source>
</evidence>
<dbReference type="RefSeq" id="WP_340932019.1">
    <property type="nucleotide sequence ID" value="NZ_CP150496.1"/>
</dbReference>
<dbReference type="InterPro" id="IPR014729">
    <property type="entry name" value="Rossmann-like_a/b/a_fold"/>
</dbReference>
<accession>A0ABZ2TP03</accession>
<dbReference type="SUPFAM" id="SSF52402">
    <property type="entry name" value="Adenine nucleotide alpha hydrolases-like"/>
    <property type="match status" value="1"/>
</dbReference>
<gene>
    <name evidence="1" type="ORF">WG950_09855</name>
</gene>
<organism evidence="1 2">
    <name type="scientific">Polaribacter marinaquae</name>
    <dbReference type="NCBI Taxonomy" id="1642819"/>
    <lineage>
        <taxon>Bacteria</taxon>
        <taxon>Pseudomonadati</taxon>
        <taxon>Bacteroidota</taxon>
        <taxon>Flavobacteriia</taxon>
        <taxon>Flavobacteriales</taxon>
        <taxon>Flavobacteriaceae</taxon>
    </lineage>
</organism>
<dbReference type="EMBL" id="CP150496">
    <property type="protein sequence ID" value="WYW54833.1"/>
    <property type="molecule type" value="Genomic_DNA"/>
</dbReference>
<protein>
    <recommendedName>
        <fullName evidence="3">UspA domain-containing protein</fullName>
    </recommendedName>
</protein>
<dbReference type="Gene3D" id="3.40.50.620">
    <property type="entry name" value="HUPs"/>
    <property type="match status" value="1"/>
</dbReference>
<evidence type="ECO:0000313" key="1">
    <source>
        <dbReference type="EMBL" id="WYW54833.1"/>
    </source>
</evidence>
<name>A0ABZ2TP03_9FLAO</name>
<proteinExistence type="predicted"/>
<evidence type="ECO:0000313" key="2">
    <source>
        <dbReference type="Proteomes" id="UP001491088"/>
    </source>
</evidence>
<keyword evidence="2" id="KW-1185">Reference proteome</keyword>
<dbReference type="Proteomes" id="UP001491088">
    <property type="component" value="Chromosome"/>
</dbReference>
<reference evidence="1 2" key="1">
    <citation type="submission" date="2024-03" db="EMBL/GenBank/DDBJ databases">
        <authorList>
            <person name="Cao K."/>
        </authorList>
    </citation>
    <scope>NUCLEOTIDE SEQUENCE [LARGE SCALE GENOMIC DNA]</scope>
    <source>
        <strain evidence="1 2">MCCC 1K00696</strain>
    </source>
</reference>